<reference evidence="12 13" key="1">
    <citation type="submission" date="2015-02" db="EMBL/GenBank/DDBJ databases">
        <title>Genome Sequencing of Rickettsiales.</title>
        <authorList>
            <person name="Daugherty S.C."/>
            <person name="Su Q."/>
            <person name="Abolude K."/>
            <person name="Beier-Sexton M."/>
            <person name="Carlyon J.A."/>
            <person name="Carter R."/>
            <person name="Day N.P."/>
            <person name="Dumler S.J."/>
            <person name="Dyachenko V."/>
            <person name="Godinez A."/>
            <person name="Kurtti T.J."/>
            <person name="Lichay M."/>
            <person name="Mullins K.E."/>
            <person name="Ott S."/>
            <person name="Pappas-Brown V."/>
            <person name="Paris D.H."/>
            <person name="Patel P."/>
            <person name="Richards A.L."/>
            <person name="Sadzewicz L."/>
            <person name="Sears K."/>
            <person name="Seidman D."/>
            <person name="Sengamalay N."/>
            <person name="Stenos J."/>
            <person name="Tallon L.J."/>
            <person name="Vincent G."/>
            <person name="Fraser C.M."/>
            <person name="Munderloh U."/>
            <person name="Dunning-Hotopp J.C."/>
        </authorList>
    </citation>
    <scope>NUCLEOTIDE SEQUENCE [LARGE SCALE GENOMIC DNA]</scope>
    <source>
        <strain evidence="12 13">RAC413</strain>
    </source>
</reference>
<dbReference type="Gene3D" id="1.10.1420.10">
    <property type="match status" value="2"/>
</dbReference>
<gene>
    <name evidence="9 12" type="primary">mutS</name>
    <name evidence="12" type="ORF">NLO413_0025</name>
</gene>
<keyword evidence="13" id="KW-1185">Reference proteome</keyword>
<dbReference type="InterPro" id="IPR036678">
    <property type="entry name" value="MutS_con_dom_sf"/>
</dbReference>
<dbReference type="SUPFAM" id="SSF52540">
    <property type="entry name" value="P-loop containing nucleoside triphosphate hydrolases"/>
    <property type="match status" value="1"/>
</dbReference>
<dbReference type="GO" id="GO:0006298">
    <property type="term" value="P:mismatch repair"/>
    <property type="evidence" value="ECO:0007669"/>
    <property type="project" value="UniProtKB-UniRule"/>
</dbReference>
<dbReference type="SUPFAM" id="SSF55271">
    <property type="entry name" value="DNA repair protein MutS, domain I"/>
    <property type="match status" value="1"/>
</dbReference>
<dbReference type="OrthoDB" id="9802448at2"/>
<evidence type="ECO:0000313" key="13">
    <source>
        <dbReference type="Proteomes" id="UP000033562"/>
    </source>
</evidence>
<evidence type="ECO:0000256" key="7">
    <source>
        <dbReference type="ARBA" id="ARBA00023204"/>
    </source>
</evidence>
<dbReference type="InterPro" id="IPR016151">
    <property type="entry name" value="DNA_mismatch_repair_MutS_N"/>
</dbReference>
<dbReference type="HAMAP" id="MF_00096">
    <property type="entry name" value="MutS"/>
    <property type="match status" value="1"/>
</dbReference>
<dbReference type="Pfam" id="PF01624">
    <property type="entry name" value="MutS_I"/>
    <property type="match status" value="1"/>
</dbReference>
<dbReference type="InterPro" id="IPR045076">
    <property type="entry name" value="MutS"/>
</dbReference>
<name>A0A0F3NKW7_9RICK</name>
<dbReference type="AlphaFoldDB" id="A0A0F3NKW7"/>
<evidence type="ECO:0000256" key="6">
    <source>
        <dbReference type="ARBA" id="ARBA00023125"/>
    </source>
</evidence>
<evidence type="ECO:0000256" key="8">
    <source>
        <dbReference type="ARBA" id="ARBA00024647"/>
    </source>
</evidence>
<dbReference type="PATRIC" id="fig|1359163.3.peg.25"/>
<dbReference type="InterPro" id="IPR027417">
    <property type="entry name" value="P-loop_NTPase"/>
</dbReference>
<keyword evidence="4 9" id="KW-0227">DNA damage</keyword>
<dbReference type="SUPFAM" id="SSF48334">
    <property type="entry name" value="DNA repair protein MutS, domain III"/>
    <property type="match status" value="1"/>
</dbReference>
<dbReference type="InterPro" id="IPR007695">
    <property type="entry name" value="DNA_mismatch_repair_MutS-lik_N"/>
</dbReference>
<dbReference type="InterPro" id="IPR017261">
    <property type="entry name" value="DNA_mismatch_repair_MutS/MSH"/>
</dbReference>
<accession>A0A0F3NKW7</accession>
<evidence type="ECO:0000256" key="1">
    <source>
        <dbReference type="ARBA" id="ARBA00006271"/>
    </source>
</evidence>
<evidence type="ECO:0000256" key="5">
    <source>
        <dbReference type="ARBA" id="ARBA00022840"/>
    </source>
</evidence>
<dbReference type="GO" id="GO:0005524">
    <property type="term" value="F:ATP binding"/>
    <property type="evidence" value="ECO:0007669"/>
    <property type="project" value="UniProtKB-UniRule"/>
</dbReference>
<keyword evidence="5 9" id="KW-0067">ATP-binding</keyword>
<evidence type="ECO:0000256" key="3">
    <source>
        <dbReference type="ARBA" id="ARBA00022741"/>
    </source>
</evidence>
<dbReference type="Pfam" id="PF00488">
    <property type="entry name" value="MutS_V"/>
    <property type="match status" value="1"/>
</dbReference>
<dbReference type="PROSITE" id="PS00486">
    <property type="entry name" value="DNA_MISMATCH_REPAIR_2"/>
    <property type="match status" value="1"/>
</dbReference>
<dbReference type="Pfam" id="PF05190">
    <property type="entry name" value="MutS_IV"/>
    <property type="match status" value="1"/>
</dbReference>
<dbReference type="GO" id="GO:0030983">
    <property type="term" value="F:mismatched DNA binding"/>
    <property type="evidence" value="ECO:0007669"/>
    <property type="project" value="InterPro"/>
</dbReference>
<dbReference type="SUPFAM" id="SSF53150">
    <property type="entry name" value="DNA repair protein MutS, domain II"/>
    <property type="match status" value="1"/>
</dbReference>
<dbReference type="FunFam" id="3.40.50.300:FF:000870">
    <property type="entry name" value="MutS protein homolog 4"/>
    <property type="match status" value="1"/>
</dbReference>
<keyword evidence="6 9" id="KW-0238">DNA-binding</keyword>
<dbReference type="PANTHER" id="PTHR11361">
    <property type="entry name" value="DNA MISMATCH REPAIR PROTEIN MUTS FAMILY MEMBER"/>
    <property type="match status" value="1"/>
</dbReference>
<dbReference type="InterPro" id="IPR000432">
    <property type="entry name" value="DNA_mismatch_repair_MutS_C"/>
</dbReference>
<dbReference type="InterPro" id="IPR036187">
    <property type="entry name" value="DNA_mismatch_repair_MutS_sf"/>
</dbReference>
<dbReference type="FunFam" id="1.10.1420.10:FF:000001">
    <property type="entry name" value="DNA mismatch repair protein MutS"/>
    <property type="match status" value="1"/>
</dbReference>
<proteinExistence type="inferred from homology"/>
<dbReference type="NCBIfam" id="TIGR01070">
    <property type="entry name" value="mutS1"/>
    <property type="match status" value="1"/>
</dbReference>
<dbReference type="InterPro" id="IPR007696">
    <property type="entry name" value="DNA_mismatch_repair_MutS_core"/>
</dbReference>
<evidence type="ECO:0000259" key="11">
    <source>
        <dbReference type="PROSITE" id="PS00486"/>
    </source>
</evidence>
<dbReference type="Proteomes" id="UP000033562">
    <property type="component" value="Unassembled WGS sequence"/>
</dbReference>
<dbReference type="RefSeq" id="WP_045808543.1">
    <property type="nucleotide sequence ID" value="NZ_LANX01000001.1"/>
</dbReference>
<dbReference type="InterPro" id="IPR005748">
    <property type="entry name" value="DNA_mismatch_repair_MutS"/>
</dbReference>
<dbReference type="InterPro" id="IPR007861">
    <property type="entry name" value="DNA_mismatch_repair_MutS_clamp"/>
</dbReference>
<keyword evidence="7 9" id="KW-0234">DNA repair</keyword>
<dbReference type="CDD" id="cd03284">
    <property type="entry name" value="ABC_MutS1"/>
    <property type="match status" value="1"/>
</dbReference>
<organism evidence="12 13">
    <name type="scientific">Candidatus Neoehrlichia procyonis str. RAC413</name>
    <dbReference type="NCBI Taxonomy" id="1359163"/>
    <lineage>
        <taxon>Bacteria</taxon>
        <taxon>Pseudomonadati</taxon>
        <taxon>Pseudomonadota</taxon>
        <taxon>Alphaproteobacteria</taxon>
        <taxon>Rickettsiales</taxon>
        <taxon>Anaplasmataceae</taxon>
        <taxon>Candidatus Neoehrlichia</taxon>
    </lineage>
</organism>
<dbReference type="NCBIfam" id="NF003810">
    <property type="entry name" value="PRK05399.1"/>
    <property type="match status" value="1"/>
</dbReference>
<dbReference type="Pfam" id="PF05192">
    <property type="entry name" value="MutS_III"/>
    <property type="match status" value="1"/>
</dbReference>
<protein>
    <recommendedName>
        <fullName evidence="2 9">DNA mismatch repair protein MutS</fullName>
    </recommendedName>
</protein>
<evidence type="ECO:0000256" key="9">
    <source>
        <dbReference type="HAMAP-Rule" id="MF_00096"/>
    </source>
</evidence>
<dbReference type="FunFam" id="3.40.1170.10:FF:000001">
    <property type="entry name" value="DNA mismatch repair protein MutS"/>
    <property type="match status" value="1"/>
</dbReference>
<evidence type="ECO:0000256" key="2">
    <source>
        <dbReference type="ARBA" id="ARBA00021982"/>
    </source>
</evidence>
<comment type="similarity">
    <text evidence="1 9 10">Belongs to the DNA mismatch repair MutS family.</text>
</comment>
<dbReference type="PANTHER" id="PTHR11361:SF34">
    <property type="entry name" value="DNA MISMATCH REPAIR PROTEIN MSH1, MITOCHONDRIAL"/>
    <property type="match status" value="1"/>
</dbReference>
<dbReference type="Gene3D" id="3.40.1170.10">
    <property type="entry name" value="DNA repair protein MutS, domain I"/>
    <property type="match status" value="1"/>
</dbReference>
<dbReference type="Pfam" id="PF05188">
    <property type="entry name" value="MutS_II"/>
    <property type="match status" value="1"/>
</dbReference>
<keyword evidence="3 9" id="KW-0547">Nucleotide-binding</keyword>
<comment type="function">
    <text evidence="8 9">This protein is involved in the repair of mismatches in DNA. It is possible that it carries out the mismatch recognition step. This protein has a weak ATPase activity.</text>
</comment>
<sequence>MIDYKNATPTIKQYIALKAQYQECLLFYRLGDFYELFFDDAIEASKVLNIVLTKKGTSVPMCGVPFHSSESYLSKLVKLGYKVAICEQLETAEEAKRRGYKELVKRDVVRIITPGTVLEDSLLEANENNYLACVVCVNSAYAIAWMELSTGLFYFHATNLDNLESDLMRINPKELLISDQLALTEDILKILKKHKFLLTRHSNSFFSVNKACSVLCDVYEIKTLKGLGNFLEEEISACGSLLEYVKITQKNNLPKLEYPKAYVRQNFMFIDGAALQNLELFCTQSGEKKGSLLSVIDYTITSSGSRLLRRYLSSPMICSHTINQRLDVVEIFVNNQELNKSIRKILHYVSDLERILTRVKLSKCSPRDIYNLQRTLCAANELSKLVEKIDNNLFKRFVHELSGYEDLLKLMTEALIENSVNNVKDGGFINPNYNSRLLELVYIENNSNELIKKLCDKYRKITGINTLKILHNNVIGYYVEVSPTYNIKDELFIHKQSLVSGIRYITNELKELEYKITMAHDEAVNLEIQIFSEICIQVVEKSHVISSIAYVIAELDLLSSFSELAIQNNYVRPIIDDSYEFNIRKGRHPVVEVNSHFIANDINLKREGRMCLITGPNMAGKSTFLRQNALIAILSHMGSFVPADYAHIGIIDKIFSRVGASDNIALGYSTFMVEMAETASIVNQATDKSLVILDEIGRGTGVYDGLSIAWAVTEHIHDINKSRAIFATHYHELSKLNCYLQNLQCFCMRVEEWEGKVIFFHEIVSGSTNRSYGIHIAKLAGFPKSILNRAEYLMQKLTKNKDLILEDVL</sequence>
<dbReference type="GO" id="GO:0140664">
    <property type="term" value="F:ATP-dependent DNA damage sensor activity"/>
    <property type="evidence" value="ECO:0007669"/>
    <property type="project" value="InterPro"/>
</dbReference>
<dbReference type="InterPro" id="IPR007860">
    <property type="entry name" value="DNA_mmatch_repair_MutS_con_dom"/>
</dbReference>
<feature type="binding site" evidence="9">
    <location>
        <begin position="615"/>
        <end position="622"/>
    </location>
    <ligand>
        <name>ATP</name>
        <dbReference type="ChEBI" id="CHEBI:30616"/>
    </ligand>
</feature>
<dbReference type="STRING" id="1359163.NLO413_0025"/>
<dbReference type="SMART" id="SM00533">
    <property type="entry name" value="MUTSd"/>
    <property type="match status" value="1"/>
</dbReference>
<comment type="caution">
    <text evidence="12">The sequence shown here is derived from an EMBL/GenBank/DDBJ whole genome shotgun (WGS) entry which is preliminary data.</text>
</comment>
<dbReference type="Gene3D" id="3.30.420.110">
    <property type="entry name" value="MutS, connector domain"/>
    <property type="match status" value="1"/>
</dbReference>
<feature type="domain" description="DNA mismatch repair proteins mutS family" evidence="11">
    <location>
        <begin position="689"/>
        <end position="705"/>
    </location>
</feature>
<dbReference type="GO" id="GO:0003684">
    <property type="term" value="F:damaged DNA binding"/>
    <property type="evidence" value="ECO:0007669"/>
    <property type="project" value="UniProtKB-UniRule"/>
</dbReference>
<evidence type="ECO:0000313" key="12">
    <source>
        <dbReference type="EMBL" id="KJV68665.1"/>
    </source>
</evidence>
<dbReference type="SMART" id="SM00534">
    <property type="entry name" value="MUTSac"/>
    <property type="match status" value="1"/>
</dbReference>
<evidence type="ECO:0000256" key="4">
    <source>
        <dbReference type="ARBA" id="ARBA00022763"/>
    </source>
</evidence>
<dbReference type="EMBL" id="LANX01000001">
    <property type="protein sequence ID" value="KJV68665.1"/>
    <property type="molecule type" value="Genomic_DNA"/>
</dbReference>
<dbReference type="PIRSF" id="PIRSF037677">
    <property type="entry name" value="DNA_mis_repair_Msh6"/>
    <property type="match status" value="1"/>
</dbReference>
<evidence type="ECO:0000256" key="10">
    <source>
        <dbReference type="RuleBase" id="RU003756"/>
    </source>
</evidence>
<dbReference type="Gene3D" id="3.40.50.300">
    <property type="entry name" value="P-loop containing nucleotide triphosphate hydrolases"/>
    <property type="match status" value="1"/>
</dbReference>